<dbReference type="EMBL" id="BMAC01000003">
    <property type="protein sequence ID" value="GFP79016.1"/>
    <property type="molecule type" value="Genomic_DNA"/>
</dbReference>
<dbReference type="OrthoDB" id="785312at2759"/>
<dbReference type="SUPFAM" id="SSF54506">
    <property type="entry name" value="Diaminopimelate epimerase-like"/>
    <property type="match status" value="1"/>
</dbReference>
<dbReference type="Proteomes" id="UP000653305">
    <property type="component" value="Unassembled WGS sequence"/>
</dbReference>
<sequence length="53" mass="5872">MAKKSAKYSVIDAFTDSAFNGNPAVVSLLEERDEEWLQAVARGFNLSETCYPT</sequence>
<reference evidence="3" key="1">
    <citation type="submission" date="2020-07" db="EMBL/GenBank/DDBJ databases">
        <title>Ethylene signaling mediates host invasion by parasitic plants.</title>
        <authorList>
            <person name="Yoshida S."/>
        </authorList>
    </citation>
    <scope>NUCLEOTIDE SEQUENCE</scope>
    <source>
        <strain evidence="3">Okayama</strain>
    </source>
</reference>
<dbReference type="Pfam" id="PF02567">
    <property type="entry name" value="PhzC-PhzF"/>
    <property type="match status" value="1"/>
</dbReference>
<gene>
    <name evidence="3" type="ORF">PHJA_000045100</name>
</gene>
<organism evidence="3 4">
    <name type="scientific">Phtheirospermum japonicum</name>
    <dbReference type="NCBI Taxonomy" id="374723"/>
    <lineage>
        <taxon>Eukaryota</taxon>
        <taxon>Viridiplantae</taxon>
        <taxon>Streptophyta</taxon>
        <taxon>Embryophyta</taxon>
        <taxon>Tracheophyta</taxon>
        <taxon>Spermatophyta</taxon>
        <taxon>Magnoliopsida</taxon>
        <taxon>eudicotyledons</taxon>
        <taxon>Gunneridae</taxon>
        <taxon>Pentapetalae</taxon>
        <taxon>asterids</taxon>
        <taxon>lamiids</taxon>
        <taxon>Lamiales</taxon>
        <taxon>Orobanchaceae</taxon>
        <taxon>Orobanchaceae incertae sedis</taxon>
        <taxon>Phtheirospermum</taxon>
    </lineage>
</organism>
<dbReference type="Gene3D" id="3.10.310.10">
    <property type="entry name" value="Diaminopimelate Epimerase, Chain A, domain 1"/>
    <property type="match status" value="1"/>
</dbReference>
<dbReference type="InterPro" id="IPR003719">
    <property type="entry name" value="Phenazine_PhzF-like"/>
</dbReference>
<name>A0A830AY54_9LAMI</name>
<evidence type="ECO:0000313" key="3">
    <source>
        <dbReference type="EMBL" id="GFP79016.1"/>
    </source>
</evidence>
<evidence type="ECO:0000256" key="1">
    <source>
        <dbReference type="ARBA" id="ARBA00008270"/>
    </source>
</evidence>
<dbReference type="GO" id="GO:0016853">
    <property type="term" value="F:isomerase activity"/>
    <property type="evidence" value="ECO:0007669"/>
    <property type="project" value="UniProtKB-KW"/>
</dbReference>
<comment type="similarity">
    <text evidence="1">Belongs to the PhzF family.</text>
</comment>
<proteinExistence type="inferred from homology"/>
<comment type="caution">
    <text evidence="3">The sequence shown here is derived from an EMBL/GenBank/DDBJ whole genome shotgun (WGS) entry which is preliminary data.</text>
</comment>
<keyword evidence="4" id="KW-1185">Reference proteome</keyword>
<keyword evidence="2 3" id="KW-0413">Isomerase</keyword>
<accession>A0A830AY54</accession>
<dbReference type="AlphaFoldDB" id="A0A830AY54"/>
<evidence type="ECO:0000256" key="2">
    <source>
        <dbReference type="ARBA" id="ARBA00023235"/>
    </source>
</evidence>
<evidence type="ECO:0000313" key="4">
    <source>
        <dbReference type="Proteomes" id="UP000653305"/>
    </source>
</evidence>
<protein>
    <submittedName>
        <fullName evidence="3">Uncharacterized isomerase bh0283</fullName>
    </submittedName>
</protein>
<dbReference type="PANTHER" id="PTHR13774:SF17">
    <property type="entry name" value="PHENAZINE BIOSYNTHESIS-LIKE DOMAIN-CONTAINING PROTEIN"/>
    <property type="match status" value="1"/>
</dbReference>
<dbReference type="GO" id="GO:0005737">
    <property type="term" value="C:cytoplasm"/>
    <property type="evidence" value="ECO:0007669"/>
    <property type="project" value="TreeGrafter"/>
</dbReference>
<dbReference type="PANTHER" id="PTHR13774">
    <property type="entry name" value="PHENAZINE BIOSYNTHESIS PROTEIN"/>
    <property type="match status" value="1"/>
</dbReference>